<evidence type="ECO:0000313" key="2">
    <source>
        <dbReference type="Proteomes" id="UP001592582"/>
    </source>
</evidence>
<organism evidence="1 2">
    <name type="scientific">Streptacidiphilus alkalitolerans</name>
    <dbReference type="NCBI Taxonomy" id="3342712"/>
    <lineage>
        <taxon>Bacteria</taxon>
        <taxon>Bacillati</taxon>
        <taxon>Actinomycetota</taxon>
        <taxon>Actinomycetes</taxon>
        <taxon>Kitasatosporales</taxon>
        <taxon>Streptomycetaceae</taxon>
        <taxon>Streptacidiphilus</taxon>
    </lineage>
</organism>
<keyword evidence="2" id="KW-1185">Reference proteome</keyword>
<accession>A0ABV6V9W5</accession>
<dbReference type="EMBL" id="JBHEZX010000005">
    <property type="protein sequence ID" value="MFC1410413.1"/>
    <property type="molecule type" value="Genomic_DNA"/>
</dbReference>
<comment type="caution">
    <text evidence="1">The sequence shown here is derived from an EMBL/GenBank/DDBJ whole genome shotgun (WGS) entry which is preliminary data.</text>
</comment>
<proteinExistence type="predicted"/>
<sequence>MAIVLPSLGSAARVLGCATDYNVLVTTKTGRTNLGELPHSQIQWGRVQDDTSQATITVPTSGSQECCDLLSRMRTWGCELHLYRDGEEVWSGPLVTGTHASAGAVLVARDVLAWSDKRGNRTAVDYSTAADDLAEIGRAAILAGFPLDDPNILKYLVVRETGISGQRSYAAMGQYVGDILRDLAGSGLDVTVLGRSIILSGEGSLGTTARLTEEHFLVELQVVEDGLSAATNATVIGQGVVGTGGTAGPYGQLDYIVSESNILDQPSADAAAALLAAEGWPTPLYVTVPDGARLAPDAPVTISDLVPGVYIPTTVANTCRPVSTTMRLTKLDVTHTSDAGESVAITTVPTATEGLGGDS</sequence>
<protein>
    <submittedName>
        <fullName evidence="1">Uncharacterized protein</fullName>
    </submittedName>
</protein>
<reference evidence="1 2" key="1">
    <citation type="submission" date="2024-09" db="EMBL/GenBank/DDBJ databases">
        <authorList>
            <person name="Lee S.D."/>
        </authorList>
    </citation>
    <scope>NUCLEOTIDE SEQUENCE [LARGE SCALE GENOMIC DNA]</scope>
    <source>
        <strain evidence="1 2">N1-1</strain>
    </source>
</reference>
<gene>
    <name evidence="1" type="ORF">ACEZDG_14175</name>
</gene>
<evidence type="ECO:0000313" key="1">
    <source>
        <dbReference type="EMBL" id="MFC1410413.1"/>
    </source>
</evidence>
<name>A0ABV6V9W5_9ACTN</name>
<dbReference type="Proteomes" id="UP001592582">
    <property type="component" value="Unassembled WGS sequence"/>
</dbReference>